<dbReference type="GO" id="GO:0070573">
    <property type="term" value="F:metallodipeptidase activity"/>
    <property type="evidence" value="ECO:0007669"/>
    <property type="project" value="TreeGrafter"/>
</dbReference>
<dbReference type="AlphaFoldDB" id="A0A2N5NL70"/>
<dbReference type="GO" id="GO:0046872">
    <property type="term" value="F:metal ion binding"/>
    <property type="evidence" value="ECO:0007669"/>
    <property type="project" value="UniProtKB-KW"/>
</dbReference>
<evidence type="ECO:0000256" key="3">
    <source>
        <dbReference type="ARBA" id="ARBA00022670"/>
    </source>
</evidence>
<evidence type="ECO:0000256" key="2">
    <source>
        <dbReference type="ARBA" id="ARBA00001947"/>
    </source>
</evidence>
<comment type="cofactor">
    <cofactor evidence="2">
        <name>Zn(2+)</name>
        <dbReference type="ChEBI" id="CHEBI:29105"/>
    </cofactor>
</comment>
<comment type="similarity">
    <text evidence="12">Belongs to the peptidase M20C family.</text>
</comment>
<dbReference type="NCBIfam" id="TIGR01893">
    <property type="entry name" value="aa-his-dipept"/>
    <property type="match status" value="1"/>
</dbReference>
<comment type="catalytic activity">
    <reaction evidence="9">
        <text>Hydrolysis of dipeptides, preferentially hydrophobic dipeptides including prolyl amino acids.</text>
        <dbReference type="EC" id="3.4.13.18"/>
    </reaction>
</comment>
<gene>
    <name evidence="19" type="ORF">CDL18_03445</name>
</gene>
<dbReference type="EMBL" id="NIHM01000003">
    <property type="protein sequence ID" value="PLT57257.1"/>
    <property type="molecule type" value="Genomic_DNA"/>
</dbReference>
<dbReference type="EC" id="3.4.13.18" evidence="10"/>
<evidence type="ECO:0000313" key="19">
    <source>
        <dbReference type="EMBL" id="PLT57257.1"/>
    </source>
</evidence>
<dbReference type="CDD" id="cd03890">
    <property type="entry name" value="M20_pepD"/>
    <property type="match status" value="1"/>
</dbReference>
<dbReference type="SUPFAM" id="SSF53187">
    <property type="entry name" value="Zn-dependent exopeptidases"/>
    <property type="match status" value="1"/>
</dbReference>
<keyword evidence="5" id="KW-0378">Hydrolase</keyword>
<reference evidence="19 20" key="1">
    <citation type="journal article" date="2017" name="Genome Med.">
        <title>A novel Ruminococcus gnavus clade enriched in inflammatory bowel disease patients.</title>
        <authorList>
            <person name="Hall A.B."/>
            <person name="Yassour M."/>
            <person name="Sauk J."/>
            <person name="Garner A."/>
            <person name="Jiang X."/>
            <person name="Arthur T."/>
            <person name="Lagoudas G.K."/>
            <person name="Vatanen T."/>
            <person name="Fornelos N."/>
            <person name="Wilson R."/>
            <person name="Bertha M."/>
            <person name="Cohen M."/>
            <person name="Garber J."/>
            <person name="Khalili H."/>
            <person name="Gevers D."/>
            <person name="Ananthakrishnan A.N."/>
            <person name="Kugathasan S."/>
            <person name="Lander E.S."/>
            <person name="Blainey P."/>
            <person name="Vlamakis H."/>
            <person name="Xavier R.J."/>
            <person name="Huttenhower C."/>
        </authorList>
    </citation>
    <scope>NUCLEOTIDE SEQUENCE [LARGE SCALE GENOMIC DNA]</scope>
    <source>
        <strain evidence="19 20">RJX1118</strain>
    </source>
</reference>
<evidence type="ECO:0000256" key="13">
    <source>
        <dbReference type="ARBA" id="ARBA00071271"/>
    </source>
</evidence>
<proteinExistence type="inferred from homology"/>
<protein>
    <recommendedName>
        <fullName evidence="13">Cytosol non-specific dipeptidase</fullName>
        <ecNumber evidence="10">3.4.13.18</ecNumber>
    </recommendedName>
    <alternativeName>
        <fullName evidence="16">Aminoacyl-histidine dipeptidase</fullName>
    </alternativeName>
    <alternativeName>
        <fullName evidence="15">Beta-alanyl-histidine dipeptidase</fullName>
    </alternativeName>
    <alternativeName>
        <fullName evidence="14">Carnosinase</fullName>
    </alternativeName>
    <alternativeName>
        <fullName evidence="11">Peptidase D</fullName>
    </alternativeName>
    <alternativeName>
        <fullName evidence="17">Xaa-His dipeptidase</fullName>
    </alternativeName>
</protein>
<comment type="cofactor">
    <cofactor evidence="1">
        <name>Co(2+)</name>
        <dbReference type="ChEBI" id="CHEBI:48828"/>
    </cofactor>
</comment>
<keyword evidence="4" id="KW-0479">Metal-binding</keyword>
<evidence type="ECO:0000256" key="9">
    <source>
        <dbReference type="ARBA" id="ARBA00036421"/>
    </source>
</evidence>
<evidence type="ECO:0000313" key="20">
    <source>
        <dbReference type="Proteomes" id="UP000234849"/>
    </source>
</evidence>
<dbReference type="Proteomes" id="UP000234849">
    <property type="component" value="Unassembled WGS sequence"/>
</dbReference>
<keyword evidence="7" id="KW-0482">Metalloprotease</keyword>
<evidence type="ECO:0000259" key="18">
    <source>
        <dbReference type="Pfam" id="PF07687"/>
    </source>
</evidence>
<evidence type="ECO:0000256" key="12">
    <source>
        <dbReference type="ARBA" id="ARBA00061423"/>
    </source>
</evidence>
<evidence type="ECO:0000256" key="6">
    <source>
        <dbReference type="ARBA" id="ARBA00022833"/>
    </source>
</evidence>
<dbReference type="GO" id="GO:0005829">
    <property type="term" value="C:cytosol"/>
    <property type="evidence" value="ECO:0007669"/>
    <property type="project" value="TreeGrafter"/>
</dbReference>
<dbReference type="Gene3D" id="3.40.630.10">
    <property type="entry name" value="Zn peptidases"/>
    <property type="match status" value="2"/>
</dbReference>
<dbReference type="Pfam" id="PF01546">
    <property type="entry name" value="Peptidase_M20"/>
    <property type="match status" value="1"/>
</dbReference>
<evidence type="ECO:0000256" key="1">
    <source>
        <dbReference type="ARBA" id="ARBA00001941"/>
    </source>
</evidence>
<evidence type="ECO:0000256" key="7">
    <source>
        <dbReference type="ARBA" id="ARBA00023049"/>
    </source>
</evidence>
<evidence type="ECO:0000256" key="10">
    <source>
        <dbReference type="ARBA" id="ARBA00038976"/>
    </source>
</evidence>
<dbReference type="InterPro" id="IPR002933">
    <property type="entry name" value="Peptidase_M20"/>
</dbReference>
<dbReference type="PRINTS" id="PR00934">
    <property type="entry name" value="XHISDIPTASE"/>
</dbReference>
<evidence type="ECO:0000256" key="15">
    <source>
        <dbReference type="ARBA" id="ARBA00076004"/>
    </source>
</evidence>
<evidence type="ECO:0000256" key="17">
    <source>
        <dbReference type="ARBA" id="ARBA00078074"/>
    </source>
</evidence>
<dbReference type="GO" id="GO:0006508">
    <property type="term" value="P:proteolysis"/>
    <property type="evidence" value="ECO:0007669"/>
    <property type="project" value="UniProtKB-KW"/>
</dbReference>
<evidence type="ECO:0000256" key="14">
    <source>
        <dbReference type="ARBA" id="ARBA00075285"/>
    </source>
</evidence>
<evidence type="ECO:0000256" key="11">
    <source>
        <dbReference type="ARBA" id="ARBA00044252"/>
    </source>
</evidence>
<keyword evidence="3" id="KW-0645">Protease</keyword>
<accession>A0A2N5NL70</accession>
<dbReference type="PIRSF" id="PIRSF016599">
    <property type="entry name" value="Xaa-His_dipept"/>
    <property type="match status" value="1"/>
</dbReference>
<dbReference type="Pfam" id="PF07687">
    <property type="entry name" value="M20_dimer"/>
    <property type="match status" value="1"/>
</dbReference>
<name>A0A2N5NL70_MEDGN</name>
<dbReference type="FunFam" id="3.40.630.10:FF:000018">
    <property type="entry name" value="Aminoacyl-histidine dipeptidase PepD"/>
    <property type="match status" value="1"/>
</dbReference>
<comment type="caution">
    <text evidence="19">The sequence shown here is derived from an EMBL/GenBank/DDBJ whole genome shotgun (WGS) entry which is preliminary data.</text>
</comment>
<feature type="domain" description="Peptidase M20 dimerisation" evidence="18">
    <location>
        <begin position="207"/>
        <end position="267"/>
    </location>
</feature>
<keyword evidence="6" id="KW-0862">Zinc</keyword>
<dbReference type="FunFam" id="3.40.630.10:FF:000015">
    <property type="entry name" value="Aminoacyl-histidine dipeptidase PepD"/>
    <property type="match status" value="1"/>
</dbReference>
<organism evidence="19 20">
    <name type="scientific">Mediterraneibacter gnavus</name>
    <name type="common">Ruminococcus gnavus</name>
    <dbReference type="NCBI Taxonomy" id="33038"/>
    <lineage>
        <taxon>Bacteria</taxon>
        <taxon>Bacillati</taxon>
        <taxon>Bacillota</taxon>
        <taxon>Clostridia</taxon>
        <taxon>Lachnospirales</taxon>
        <taxon>Lachnospiraceae</taxon>
        <taxon>Mediterraneibacter</taxon>
    </lineage>
</organism>
<dbReference type="InterPro" id="IPR001160">
    <property type="entry name" value="Peptidase_M20C"/>
</dbReference>
<dbReference type="PANTHER" id="PTHR43501">
    <property type="entry name" value="CYTOSOL NON-SPECIFIC DIPEPTIDASE"/>
    <property type="match status" value="1"/>
</dbReference>
<evidence type="ECO:0000256" key="8">
    <source>
        <dbReference type="ARBA" id="ARBA00023285"/>
    </source>
</evidence>
<sequence>MDYKITGYKPEKLFHFFEDISAIPRGSANEKAISDYLVAFAEERNLWYHRDALFNVIIKKPASAGAKEKPVVMLQGHTDMVCEKLAGVAHDFTTDPLDLIIKDGVLSANGTTLGGDNGAAVACMLAILDDDTLTHPALECVFTTQEEIGLNGAEALDKSLLSARTMINLDSEDEGVATVSCAGGLRFALTRPITRSKKEGMLLHLEATGLLGGHSGTDINKEHQNANLLMARMINHLFHNTDALLVDFNGGTKDNAIPRETSATLFYSDEVAAKNAENLALALSADFSSEICPYEPAFQFLVSTENGTADVISAEDGKAFITAMCLAPNGVQFRNMNLDGFTVTSLNLGIAATDETSASLVFAPRSSVATLMSALKEKLCLLAETFGFEVSMHGEYPGWSFAEVSPIRDVFVQSYKELFHDDLKIEAIHAGLECGLFSDAIPGLDAIAVGPTIRGCHTPDEHLPLDSFERFYELLTDVLKKLA</sequence>
<evidence type="ECO:0000256" key="16">
    <source>
        <dbReference type="ARBA" id="ARBA00077688"/>
    </source>
</evidence>
<evidence type="ECO:0000256" key="4">
    <source>
        <dbReference type="ARBA" id="ARBA00022723"/>
    </source>
</evidence>
<dbReference type="PANTHER" id="PTHR43501:SF1">
    <property type="entry name" value="CYTOSOL NON-SPECIFIC DIPEPTIDASE"/>
    <property type="match status" value="1"/>
</dbReference>
<dbReference type="RefSeq" id="WP_101879206.1">
    <property type="nucleotide sequence ID" value="NZ_NIHM01000003.1"/>
</dbReference>
<keyword evidence="8" id="KW-0170">Cobalt</keyword>
<evidence type="ECO:0000256" key="5">
    <source>
        <dbReference type="ARBA" id="ARBA00022801"/>
    </source>
</evidence>
<dbReference type="InterPro" id="IPR011650">
    <property type="entry name" value="Peptidase_M20_dimer"/>
</dbReference>